<dbReference type="RefSeq" id="WP_248345587.1">
    <property type="nucleotide sequence ID" value="NZ_AP025592.1"/>
</dbReference>
<feature type="transmembrane region" description="Helical" evidence="1">
    <location>
        <begin position="49"/>
        <end position="72"/>
    </location>
</feature>
<name>A0ABM7X9A2_9BACT</name>
<evidence type="ECO:0000313" key="2">
    <source>
        <dbReference type="EMBL" id="BDG08407.1"/>
    </source>
</evidence>
<keyword evidence="1" id="KW-0472">Membrane</keyword>
<evidence type="ECO:0008006" key="4">
    <source>
        <dbReference type="Google" id="ProtNLM"/>
    </source>
</evidence>
<keyword evidence="3" id="KW-1185">Reference proteome</keyword>
<dbReference type="Proteomes" id="UP001162734">
    <property type="component" value="Chromosome"/>
</dbReference>
<evidence type="ECO:0000313" key="3">
    <source>
        <dbReference type="Proteomes" id="UP001162734"/>
    </source>
</evidence>
<keyword evidence="1" id="KW-0812">Transmembrane</keyword>
<organism evidence="2 3">
    <name type="scientific">Anaeromyxobacter paludicola</name>
    <dbReference type="NCBI Taxonomy" id="2918171"/>
    <lineage>
        <taxon>Bacteria</taxon>
        <taxon>Pseudomonadati</taxon>
        <taxon>Myxococcota</taxon>
        <taxon>Myxococcia</taxon>
        <taxon>Myxococcales</taxon>
        <taxon>Cystobacterineae</taxon>
        <taxon>Anaeromyxobacteraceae</taxon>
        <taxon>Anaeromyxobacter</taxon>
    </lineage>
</organism>
<proteinExistence type="predicted"/>
<reference evidence="3" key="1">
    <citation type="journal article" date="2022" name="Int. J. Syst. Evol. Microbiol.">
        <title>Anaeromyxobacter oryzae sp. nov., Anaeromyxobacter diazotrophicus sp. nov. and Anaeromyxobacter paludicola sp. nov., isolated from paddy soils.</title>
        <authorList>
            <person name="Itoh H."/>
            <person name="Xu Z."/>
            <person name="Mise K."/>
            <person name="Masuda Y."/>
            <person name="Ushijima N."/>
            <person name="Hayakawa C."/>
            <person name="Shiratori Y."/>
            <person name="Senoo K."/>
        </authorList>
    </citation>
    <scope>NUCLEOTIDE SEQUENCE [LARGE SCALE GENOMIC DNA]</scope>
    <source>
        <strain evidence="3">Red630</strain>
    </source>
</reference>
<sequence>MSESPRRHARELEGEIESLRGELGDLVSELDRRRHELLDLRLQLRRHPVAFGVAGVSVVLVLGGAVAVMVNARERRRRPTERARRLGKALSRMIDAPHKVAREPSVGEKILAAAGTAAASILVKRLMDRATAPVARAAREAREPRAIH</sequence>
<gene>
    <name evidence="2" type="ORF">AMPC_15200</name>
</gene>
<keyword evidence="1" id="KW-1133">Transmembrane helix</keyword>
<evidence type="ECO:0000256" key="1">
    <source>
        <dbReference type="SAM" id="Phobius"/>
    </source>
</evidence>
<dbReference type="EMBL" id="AP025592">
    <property type="protein sequence ID" value="BDG08407.1"/>
    <property type="molecule type" value="Genomic_DNA"/>
</dbReference>
<protein>
    <recommendedName>
        <fullName evidence="4">DUF3618 domain-containing protein</fullName>
    </recommendedName>
</protein>
<accession>A0ABM7X9A2</accession>